<keyword evidence="2" id="KW-1185">Reference proteome</keyword>
<dbReference type="Proteomes" id="UP000724584">
    <property type="component" value="Unassembled WGS sequence"/>
</dbReference>
<dbReference type="EMBL" id="JAGIZQ010000006">
    <property type="protein sequence ID" value="KAH6623145.1"/>
    <property type="molecule type" value="Genomic_DNA"/>
</dbReference>
<sequence length="417" mass="47678">MAATEAFSLLSSSKSPFDTTTTHNGRSSRQRIKSDSRKLRSIPDGQTRPGQLAKPDKRLRRRKRSRGHLRGLLQRTWAIPLGLVVGFLGLYAFNPTESNIVHRFLFLSYNLDDGQYGKGPWDFAFLGFYTIFLTFTREFIMQEVLRPLARLGGIKSKAKQARFMEQMYTACYFAFSGPLGLYTMKQTPGLWYFKTRAMYETYPNLAHDGIFKFYYLFQAAYWVQQAIVMVLGQEKPRKDFRELIGHHIITISLIFLSYRFHFMYIGISIYITHDISDLFLAISKSLNYINHPAQSATFALCIAAWIYLRHYLNLAILYSIATEYAVVGPFVLDWAAQQYKCRVAQVGTFALLAALQGLNLFWLYCLFRSAYRFVVLGVAKDDRSEGEEEEGVVEEGVGRGVVNEKGKGKGKVALVET</sequence>
<evidence type="ECO:0000313" key="1">
    <source>
        <dbReference type="EMBL" id="KAH6623145.1"/>
    </source>
</evidence>
<comment type="caution">
    <text evidence="1">The sequence shown here is derived from an EMBL/GenBank/DDBJ whole genome shotgun (WGS) entry which is preliminary data.</text>
</comment>
<name>A0ACB7NXV5_9PEZI</name>
<reference evidence="1 2" key="1">
    <citation type="journal article" date="2021" name="Nat. Commun.">
        <title>Genetic determinants of endophytism in the Arabidopsis root mycobiome.</title>
        <authorList>
            <person name="Mesny F."/>
            <person name="Miyauchi S."/>
            <person name="Thiergart T."/>
            <person name="Pickel B."/>
            <person name="Atanasova L."/>
            <person name="Karlsson M."/>
            <person name="Huettel B."/>
            <person name="Barry K.W."/>
            <person name="Haridas S."/>
            <person name="Chen C."/>
            <person name="Bauer D."/>
            <person name="Andreopoulos W."/>
            <person name="Pangilinan J."/>
            <person name="LaButti K."/>
            <person name="Riley R."/>
            <person name="Lipzen A."/>
            <person name="Clum A."/>
            <person name="Drula E."/>
            <person name="Henrissat B."/>
            <person name="Kohler A."/>
            <person name="Grigoriev I.V."/>
            <person name="Martin F.M."/>
            <person name="Hacquard S."/>
        </authorList>
    </citation>
    <scope>NUCLEOTIDE SEQUENCE [LARGE SCALE GENOMIC DNA]</scope>
    <source>
        <strain evidence="1 2">MPI-SDFR-AT-0079</strain>
    </source>
</reference>
<protein>
    <submittedName>
        <fullName evidence="1">TLC domain-containing protein</fullName>
    </submittedName>
</protein>
<organism evidence="1 2">
    <name type="scientific">Chaetomium tenue</name>
    <dbReference type="NCBI Taxonomy" id="1854479"/>
    <lineage>
        <taxon>Eukaryota</taxon>
        <taxon>Fungi</taxon>
        <taxon>Dikarya</taxon>
        <taxon>Ascomycota</taxon>
        <taxon>Pezizomycotina</taxon>
        <taxon>Sordariomycetes</taxon>
        <taxon>Sordariomycetidae</taxon>
        <taxon>Sordariales</taxon>
        <taxon>Chaetomiaceae</taxon>
        <taxon>Chaetomium</taxon>
    </lineage>
</organism>
<accession>A0ACB7NXV5</accession>
<evidence type="ECO:0000313" key="2">
    <source>
        <dbReference type="Proteomes" id="UP000724584"/>
    </source>
</evidence>
<gene>
    <name evidence="1" type="ORF">F5144DRAFT_496289</name>
</gene>
<proteinExistence type="predicted"/>